<accession>A0AB39Z676</accession>
<sequence length="277" mass="29822">MSSCCGTQTPRCCECPPGLRLEKNPQAPIFDLLGPHPDEVVMTILDRILYLSGATKIIPMLELASYGPALKKESCTPPSTCAPSHCTSISSSAHPSSSMWNTCCSQPPSGCCSKPTSSCGSGRTAVPCSPKVSPVPCTPKSCCKTSSRLSAAACCPRQRTPRVDFDHPAEIIPMRKKAGSTAIRERMERMDQSISTCSVACQQLKTKLASTESSAGKDQKWLWTRLIRSNNGCMVYEVYKESDGDNSPSRIGSESPIILFLVMPNGYIMPFESIGSP</sequence>
<keyword evidence="1" id="KW-1185">Reference proteome</keyword>
<name>A0AB39Z676_DROSZ</name>
<dbReference type="GeneID" id="108009323"/>
<reference evidence="1" key="1">
    <citation type="submission" date="2025-05" db="UniProtKB">
        <authorList>
            <consortium name="RefSeq"/>
        </authorList>
    </citation>
    <scope>NUCLEOTIDE SEQUENCE [LARGE SCALE GENOMIC DNA]</scope>
</reference>
<proteinExistence type="predicted"/>
<gene>
    <name evidence="2" type="primary">LOC108009323</name>
</gene>
<dbReference type="Proteomes" id="UP001652628">
    <property type="component" value="Chromosome 2L"/>
</dbReference>
<dbReference type="AlphaFoldDB" id="A0AB39Z676"/>
<reference evidence="2" key="2">
    <citation type="submission" date="2025-08" db="UniProtKB">
        <authorList>
            <consortium name="RefSeq"/>
        </authorList>
    </citation>
    <scope>IDENTIFICATION</scope>
</reference>
<evidence type="ECO:0000313" key="1">
    <source>
        <dbReference type="Proteomes" id="UP001652628"/>
    </source>
</evidence>
<organism evidence="1 2">
    <name type="scientific">Drosophila suzukii</name>
    <name type="common">Spotted-wing drosophila fruit fly</name>
    <dbReference type="NCBI Taxonomy" id="28584"/>
    <lineage>
        <taxon>Eukaryota</taxon>
        <taxon>Metazoa</taxon>
        <taxon>Ecdysozoa</taxon>
        <taxon>Arthropoda</taxon>
        <taxon>Hexapoda</taxon>
        <taxon>Insecta</taxon>
        <taxon>Pterygota</taxon>
        <taxon>Neoptera</taxon>
        <taxon>Endopterygota</taxon>
        <taxon>Diptera</taxon>
        <taxon>Brachycera</taxon>
        <taxon>Muscomorpha</taxon>
        <taxon>Ephydroidea</taxon>
        <taxon>Drosophilidae</taxon>
        <taxon>Drosophila</taxon>
        <taxon>Sophophora</taxon>
    </lineage>
</organism>
<evidence type="ECO:0000313" key="2">
    <source>
        <dbReference type="RefSeq" id="XP_016929086.3"/>
    </source>
</evidence>
<dbReference type="RefSeq" id="XP_016929086.3">
    <property type="nucleotide sequence ID" value="XM_017073597.4"/>
</dbReference>
<protein>
    <submittedName>
        <fullName evidence="2">Uncharacterized protein</fullName>
    </submittedName>
</protein>